<keyword evidence="3" id="KW-1185">Reference proteome</keyword>
<dbReference type="InterPro" id="IPR035288">
    <property type="entry name" value="ToxS"/>
</dbReference>
<reference evidence="2 3" key="1">
    <citation type="submission" date="2014-04" db="EMBL/GenBank/DDBJ databases">
        <title>Draft genome sequence of Photobacterium halotolerans S2753: a solonamide, ngercheumicin and holomycin producer.</title>
        <authorList>
            <person name="Machado H.R."/>
            <person name="Gram L."/>
        </authorList>
    </citation>
    <scope>NUCLEOTIDE SEQUENCE [LARGE SCALE GENOMIC DNA]</scope>
    <source>
        <strain evidence="2 3">S2753</strain>
    </source>
</reference>
<comment type="caution">
    <text evidence="2">The sequence shown here is derived from an EMBL/GenBank/DDBJ whole genome shotgun (WGS) entry which is preliminary data.</text>
</comment>
<evidence type="ECO:0000313" key="2">
    <source>
        <dbReference type="EMBL" id="KDM93208.1"/>
    </source>
</evidence>
<keyword evidence="1" id="KW-0812">Transmembrane</keyword>
<dbReference type="RefSeq" id="WP_036748773.1">
    <property type="nucleotide sequence ID" value="NZ_JAGSGC010000002.1"/>
</dbReference>
<evidence type="ECO:0000256" key="1">
    <source>
        <dbReference type="SAM" id="Phobius"/>
    </source>
</evidence>
<dbReference type="STRING" id="1654360.EA58_03180"/>
<evidence type="ECO:0008006" key="4">
    <source>
        <dbReference type="Google" id="ProtNLM"/>
    </source>
</evidence>
<keyword evidence="1" id="KW-0472">Membrane</keyword>
<feature type="transmembrane region" description="Helical" evidence="1">
    <location>
        <begin position="14"/>
        <end position="35"/>
    </location>
</feature>
<keyword evidence="1" id="KW-1133">Transmembrane helix</keyword>
<sequence length="183" mass="20839">MPRSVTRSEVNQTYIPAALLVLLALILFGSLYYFFKSDHRLNRFLASHDWESYTVTNVASTAVPGLSHLKKLTEKSLVLFLPNHSYSRVTRMTMTNQNHTQLHLTITESGYWEVSGGYLQVRPEQFSELKTGDESAFNAEQIQSIYQYFQINAEQSNRVDMMGKKSVLLTGLNTRSQVLNAIP</sequence>
<dbReference type="Proteomes" id="UP000027192">
    <property type="component" value="Unassembled WGS sequence"/>
</dbReference>
<accession>A0A066S0R1</accession>
<gene>
    <name evidence="2" type="ORF">EA58_03180</name>
</gene>
<proteinExistence type="predicted"/>
<dbReference type="OrthoDB" id="5916028at2"/>
<dbReference type="Pfam" id="PF17323">
    <property type="entry name" value="ToxS"/>
    <property type="match status" value="1"/>
</dbReference>
<name>A0A066S0R1_9GAMM</name>
<organism evidence="2 3">
    <name type="scientific">Photobacterium galatheae</name>
    <dbReference type="NCBI Taxonomy" id="1654360"/>
    <lineage>
        <taxon>Bacteria</taxon>
        <taxon>Pseudomonadati</taxon>
        <taxon>Pseudomonadota</taxon>
        <taxon>Gammaproteobacteria</taxon>
        <taxon>Vibrionales</taxon>
        <taxon>Vibrionaceae</taxon>
        <taxon>Photobacterium</taxon>
    </lineage>
</organism>
<dbReference type="GO" id="GO:0016020">
    <property type="term" value="C:membrane"/>
    <property type="evidence" value="ECO:0007669"/>
    <property type="project" value="InterPro"/>
</dbReference>
<evidence type="ECO:0000313" key="3">
    <source>
        <dbReference type="Proteomes" id="UP000027192"/>
    </source>
</evidence>
<protein>
    <recommendedName>
        <fullName evidence="4">Transmembrane regulatory protein ToxS</fullName>
    </recommendedName>
</protein>
<dbReference type="EMBL" id="JMIB01000004">
    <property type="protein sequence ID" value="KDM93208.1"/>
    <property type="molecule type" value="Genomic_DNA"/>
</dbReference>
<dbReference type="AlphaFoldDB" id="A0A066S0R1"/>